<dbReference type="GO" id="GO:0003700">
    <property type="term" value="F:DNA-binding transcription factor activity"/>
    <property type="evidence" value="ECO:0007669"/>
    <property type="project" value="InterPro"/>
</dbReference>
<dbReference type="OrthoDB" id="9815009at2"/>
<dbReference type="PROSITE" id="PS51000">
    <property type="entry name" value="HTH_DEOR_2"/>
    <property type="match status" value="1"/>
</dbReference>
<dbReference type="PANTHER" id="PTHR34580">
    <property type="match status" value="1"/>
</dbReference>
<evidence type="ECO:0000313" key="4">
    <source>
        <dbReference type="EMBL" id="SHF94197.1"/>
    </source>
</evidence>
<evidence type="ECO:0000256" key="1">
    <source>
        <dbReference type="ARBA" id="ARBA00023015"/>
    </source>
</evidence>
<dbReference type="InterPro" id="IPR051534">
    <property type="entry name" value="CBASS_pafABC_assoc_protein"/>
</dbReference>
<dbReference type="EMBL" id="FQUS01000015">
    <property type="protein sequence ID" value="SHF94197.1"/>
    <property type="molecule type" value="Genomic_DNA"/>
</dbReference>
<dbReference type="Gene3D" id="1.10.10.10">
    <property type="entry name" value="Winged helix-like DNA-binding domain superfamily/Winged helix DNA-binding domain"/>
    <property type="match status" value="1"/>
</dbReference>
<keyword evidence="1" id="KW-0805">Transcription regulation</keyword>
<dbReference type="PROSITE" id="PS52050">
    <property type="entry name" value="WYL"/>
    <property type="match status" value="1"/>
</dbReference>
<dbReference type="STRING" id="1194090.SAMN05443144_115120"/>
<proteinExistence type="predicted"/>
<dbReference type="InterPro" id="IPR026881">
    <property type="entry name" value="WYL_dom"/>
</dbReference>
<dbReference type="InterPro" id="IPR036390">
    <property type="entry name" value="WH_DNA-bd_sf"/>
</dbReference>
<dbReference type="Pfam" id="PF25583">
    <property type="entry name" value="WCX"/>
    <property type="match status" value="1"/>
</dbReference>
<name>A0A1M5FRJ6_9BACT</name>
<accession>A0A1M5FRJ6</accession>
<evidence type="ECO:0000256" key="2">
    <source>
        <dbReference type="ARBA" id="ARBA00023163"/>
    </source>
</evidence>
<dbReference type="GO" id="GO:0003677">
    <property type="term" value="F:DNA binding"/>
    <property type="evidence" value="ECO:0007669"/>
    <property type="project" value="UniProtKB-KW"/>
</dbReference>
<dbReference type="InterPro" id="IPR057727">
    <property type="entry name" value="WCX_dom"/>
</dbReference>
<dbReference type="PANTHER" id="PTHR34580:SF3">
    <property type="entry name" value="PROTEIN PAFB"/>
    <property type="match status" value="1"/>
</dbReference>
<gene>
    <name evidence="4" type="ORF">SAMN05443144_115120</name>
</gene>
<keyword evidence="4" id="KW-0238">DNA-binding</keyword>
<dbReference type="RefSeq" id="WP_073065735.1">
    <property type="nucleotide sequence ID" value="NZ_FQUS01000015.1"/>
</dbReference>
<dbReference type="Pfam" id="PF13280">
    <property type="entry name" value="WYL"/>
    <property type="match status" value="1"/>
</dbReference>
<dbReference type="InterPro" id="IPR001034">
    <property type="entry name" value="DeoR_HTH"/>
</dbReference>
<sequence>MNRIDRLTAMIIYLQGRPRVTVGEMAERYDISKRTVYRDLRALQEAGVPIGSEQGVGYFIVRGYHLPPVMFDKEEAAALLAGERLMQKWSETKLSESYLSALDKIRAVLRSREKEYLDILDRHIKAFPYPDEKHIETDRRVFVFLQDAIVNRVVVAMEYYSPYKDQHTQRDVEPLGLLLRGSHWYLAGWCRLRTDYRMFRVDRIRGYKKTTERLSDPPEHTLKAFSEQSLRDEQDLHEVVVRFAEKIIRYMGDQKYYHGWIAEEEVDGAIEMTFLTASMEYFARWLLTWGDGVTIKTPERLKTRMGELSEELYHHYKE</sequence>
<protein>
    <submittedName>
        <fullName evidence="4">Predicted DNA-binding transcriptional regulator YafY, contains an HTH and WYL domains</fullName>
    </submittedName>
</protein>
<organism evidence="4 5">
    <name type="scientific">Fodinibius roseus</name>
    <dbReference type="NCBI Taxonomy" id="1194090"/>
    <lineage>
        <taxon>Bacteria</taxon>
        <taxon>Pseudomonadati</taxon>
        <taxon>Balneolota</taxon>
        <taxon>Balneolia</taxon>
        <taxon>Balneolales</taxon>
        <taxon>Balneolaceae</taxon>
        <taxon>Fodinibius</taxon>
    </lineage>
</organism>
<evidence type="ECO:0000259" key="3">
    <source>
        <dbReference type="PROSITE" id="PS51000"/>
    </source>
</evidence>
<keyword evidence="2" id="KW-0804">Transcription</keyword>
<dbReference type="Pfam" id="PF08279">
    <property type="entry name" value="HTH_11"/>
    <property type="match status" value="1"/>
</dbReference>
<dbReference type="AlphaFoldDB" id="A0A1M5FRJ6"/>
<feature type="domain" description="HTH deoR-type" evidence="3">
    <location>
        <begin position="3"/>
        <end position="58"/>
    </location>
</feature>
<dbReference type="Proteomes" id="UP000184041">
    <property type="component" value="Unassembled WGS sequence"/>
</dbReference>
<dbReference type="InterPro" id="IPR028349">
    <property type="entry name" value="PafC-like"/>
</dbReference>
<keyword evidence="5" id="KW-1185">Reference proteome</keyword>
<dbReference type="InterPro" id="IPR013196">
    <property type="entry name" value="HTH_11"/>
</dbReference>
<evidence type="ECO:0000313" key="5">
    <source>
        <dbReference type="Proteomes" id="UP000184041"/>
    </source>
</evidence>
<dbReference type="InterPro" id="IPR036388">
    <property type="entry name" value="WH-like_DNA-bd_sf"/>
</dbReference>
<dbReference type="SUPFAM" id="SSF46785">
    <property type="entry name" value="Winged helix' DNA-binding domain"/>
    <property type="match status" value="1"/>
</dbReference>
<dbReference type="PIRSF" id="PIRSF016838">
    <property type="entry name" value="PafC"/>
    <property type="match status" value="1"/>
</dbReference>
<reference evidence="4 5" key="1">
    <citation type="submission" date="2016-11" db="EMBL/GenBank/DDBJ databases">
        <authorList>
            <person name="Jaros S."/>
            <person name="Januszkiewicz K."/>
            <person name="Wedrychowicz H."/>
        </authorList>
    </citation>
    <scope>NUCLEOTIDE SEQUENCE [LARGE SCALE GENOMIC DNA]</scope>
    <source>
        <strain evidence="4 5">DSM 21986</strain>
    </source>
</reference>